<dbReference type="SMART" id="SM00326">
    <property type="entry name" value="SH3"/>
    <property type="match status" value="1"/>
</dbReference>
<dbReference type="SMART" id="SM00312">
    <property type="entry name" value="PX"/>
    <property type="match status" value="1"/>
</dbReference>
<keyword evidence="5" id="KW-0597">Phosphoprotein</keyword>
<evidence type="ECO:0000256" key="2">
    <source>
        <dbReference type="ARBA" id="ARBA00004514"/>
    </source>
</evidence>
<dbReference type="InterPro" id="IPR001452">
    <property type="entry name" value="SH3_domain"/>
</dbReference>
<dbReference type="FunFam" id="3.10.20.90:FF:000189">
    <property type="entry name" value="Neutrophil cytosol factor 4"/>
    <property type="match status" value="1"/>
</dbReference>
<dbReference type="GO" id="GO:0043020">
    <property type="term" value="C:NADPH oxidase complex"/>
    <property type="evidence" value="ECO:0007669"/>
    <property type="project" value="InterPro"/>
</dbReference>
<dbReference type="GO" id="GO:0005829">
    <property type="term" value="C:cytosol"/>
    <property type="evidence" value="ECO:0007669"/>
    <property type="project" value="UniProtKB-SubCell"/>
</dbReference>
<keyword evidence="18" id="KW-1185">Reference proteome</keyword>
<evidence type="ECO:0000256" key="1">
    <source>
        <dbReference type="ARBA" id="ARBA00004125"/>
    </source>
</evidence>
<reference evidence="17 18" key="1">
    <citation type="submission" date="2019-02" db="EMBL/GenBank/DDBJ databases">
        <title>Opniocepnalus argus genome.</title>
        <authorList>
            <person name="Zhou C."/>
            <person name="Xiao S."/>
        </authorList>
    </citation>
    <scope>NUCLEOTIDE SEQUENCE [LARGE SCALE GENOMIC DNA]</scope>
    <source>
        <strain evidence="17">OARG1902GOOAL</strain>
        <tissue evidence="17">Muscle</tissue>
    </source>
</reference>
<dbReference type="Gene3D" id="3.10.20.90">
    <property type="entry name" value="Phosphatidylinositol 3-kinase Catalytic Subunit, Chain A, domain 1"/>
    <property type="match status" value="1"/>
</dbReference>
<keyword evidence="6" id="KW-0967">Endosome</keyword>
<dbReference type="GO" id="GO:0045730">
    <property type="term" value="P:respiratory burst"/>
    <property type="evidence" value="ECO:0007669"/>
    <property type="project" value="InterPro"/>
</dbReference>
<keyword evidence="3 13" id="KW-0728">SH3 domain</keyword>
<dbReference type="InterPro" id="IPR036028">
    <property type="entry name" value="SH3-like_dom_sf"/>
</dbReference>
<dbReference type="GO" id="GO:0006909">
    <property type="term" value="P:phagocytosis"/>
    <property type="evidence" value="ECO:0007669"/>
    <property type="project" value="InterPro"/>
</dbReference>
<sequence length="436" mass="50726">MFDAEHLFNCLSCADPVRPVSCAETLLAFYSLLNYRTSAFSSIVEEWEWEGRDTDDNTPDVFVEEKIESVEEDGDMQRYIGRVRNIIMSLPQQLRDESDFDQLPHNIPVSSTIADTEEKKGFIYYFRFVIEVKTRGGSKYLIYRRYREFFNLHQILESKYSPENPDKPGPNTCILPPLPGKVFIGNKQEIAESRIPELNTYMKRLLGLPTWFLLDEDLRMFFYQTDQDTQQQPRALRRLRPPTRKVKTGKPKMDLFSSPRAEAMFDFRGNGKEELKLKRGEVIFLLRRVNTDWLEGTVNNQTGIFPESFVKIIKPLPESDSEGEGGGHTYSCLRCFLLTPSGVETRDVCVQEDLTIQPTYKDLLSRMRNVFKMDDVALNYRDPEGDLIRILDDEDIQLMIKESRRQEGKVNRPVNQFPWELYATISSDFSVYNTEA</sequence>
<protein>
    <recommendedName>
        <fullName evidence="10">Neutrophil cytosol factor 4</fullName>
    </recommendedName>
    <alternativeName>
        <fullName evidence="11">Neutrophil NADPH oxidase factor 4</fullName>
    </alternativeName>
    <alternativeName>
        <fullName evidence="12">p40-phox</fullName>
    </alternativeName>
</protein>
<feature type="domain" description="PX" evidence="15">
    <location>
        <begin position="106"/>
        <end position="229"/>
    </location>
</feature>
<keyword evidence="4" id="KW-0963">Cytoplasm</keyword>
<dbReference type="PROSITE" id="PS51745">
    <property type="entry name" value="PB1"/>
    <property type="match status" value="1"/>
</dbReference>
<reference evidence="18" key="2">
    <citation type="submission" date="2019-02" db="EMBL/GenBank/DDBJ databases">
        <title>Opniocepnalus argus Var Kimnra genome.</title>
        <authorList>
            <person name="Zhou C."/>
            <person name="Xiao S."/>
        </authorList>
    </citation>
    <scope>NUCLEOTIDE SEQUENCE [LARGE SCALE GENOMIC DNA]</scope>
</reference>
<dbReference type="GO" id="GO:0042554">
    <property type="term" value="P:superoxide anion generation"/>
    <property type="evidence" value="ECO:0007669"/>
    <property type="project" value="TreeGrafter"/>
</dbReference>
<organism evidence="17 18">
    <name type="scientific">Channa argus</name>
    <name type="common">Northern snakehead</name>
    <name type="synonym">Ophicephalus argus</name>
    <dbReference type="NCBI Taxonomy" id="215402"/>
    <lineage>
        <taxon>Eukaryota</taxon>
        <taxon>Metazoa</taxon>
        <taxon>Chordata</taxon>
        <taxon>Craniata</taxon>
        <taxon>Vertebrata</taxon>
        <taxon>Euteleostomi</taxon>
        <taxon>Actinopterygii</taxon>
        <taxon>Neopterygii</taxon>
        <taxon>Teleostei</taxon>
        <taxon>Neoteleostei</taxon>
        <taxon>Acanthomorphata</taxon>
        <taxon>Anabantaria</taxon>
        <taxon>Anabantiformes</taxon>
        <taxon>Channoidei</taxon>
        <taxon>Channidae</taxon>
        <taxon>Channa</taxon>
    </lineage>
</organism>
<evidence type="ECO:0000256" key="12">
    <source>
        <dbReference type="ARBA" id="ARBA00082090"/>
    </source>
</evidence>
<proteinExistence type="predicted"/>
<dbReference type="PANTHER" id="PTHR15706:SF20">
    <property type="entry name" value="NEUTROPHIL CYTOSOL FACTOR 4"/>
    <property type="match status" value="1"/>
</dbReference>
<dbReference type="Pfam" id="PF00787">
    <property type="entry name" value="PX"/>
    <property type="match status" value="1"/>
</dbReference>
<dbReference type="Gene3D" id="3.30.1520.10">
    <property type="entry name" value="Phox-like domain"/>
    <property type="match status" value="1"/>
</dbReference>
<evidence type="ECO:0000313" key="17">
    <source>
        <dbReference type="EMBL" id="KAF3687973.1"/>
    </source>
</evidence>
<dbReference type="FunFam" id="2.30.30.40:FF:000149">
    <property type="entry name" value="neutrophil cytosol factor 4"/>
    <property type="match status" value="1"/>
</dbReference>
<dbReference type="PROSITE" id="PS50195">
    <property type="entry name" value="PX"/>
    <property type="match status" value="1"/>
</dbReference>
<dbReference type="Pfam" id="PF00564">
    <property type="entry name" value="PB1"/>
    <property type="match status" value="1"/>
</dbReference>
<dbReference type="InterPro" id="IPR051228">
    <property type="entry name" value="NADPH_Oxidase/PX-Domain"/>
</dbReference>
<dbReference type="Pfam" id="PF00018">
    <property type="entry name" value="SH3_1"/>
    <property type="match status" value="1"/>
</dbReference>
<keyword evidence="8" id="KW-0472">Membrane</keyword>
<dbReference type="FunFam" id="3.30.1520.10:FF:000024">
    <property type="entry name" value="Neutrophil cytosol factor 4"/>
    <property type="match status" value="1"/>
</dbReference>
<evidence type="ECO:0000259" key="14">
    <source>
        <dbReference type="PROSITE" id="PS50002"/>
    </source>
</evidence>
<dbReference type="PRINTS" id="PR00497">
    <property type="entry name" value="P40PHOX"/>
</dbReference>
<evidence type="ECO:0000259" key="15">
    <source>
        <dbReference type="PROSITE" id="PS50195"/>
    </source>
</evidence>
<dbReference type="SMART" id="SM00666">
    <property type="entry name" value="PB1"/>
    <property type="match status" value="1"/>
</dbReference>
<evidence type="ECO:0000256" key="9">
    <source>
        <dbReference type="ARBA" id="ARBA00057303"/>
    </source>
</evidence>
<dbReference type="Gene3D" id="2.30.30.40">
    <property type="entry name" value="SH3 Domains"/>
    <property type="match status" value="1"/>
</dbReference>
<dbReference type="SUPFAM" id="SSF54277">
    <property type="entry name" value="CAD &amp; PB1 domains"/>
    <property type="match status" value="1"/>
</dbReference>
<evidence type="ECO:0000313" key="18">
    <source>
        <dbReference type="Proteomes" id="UP000503349"/>
    </source>
</evidence>
<evidence type="ECO:0000256" key="8">
    <source>
        <dbReference type="ARBA" id="ARBA00023136"/>
    </source>
</evidence>
<evidence type="ECO:0000256" key="10">
    <source>
        <dbReference type="ARBA" id="ARBA00071385"/>
    </source>
</evidence>
<evidence type="ECO:0000256" key="7">
    <source>
        <dbReference type="ARBA" id="ARBA00023121"/>
    </source>
</evidence>
<keyword evidence="7" id="KW-0446">Lipid-binding</keyword>
<dbReference type="GO" id="GO:0016176">
    <property type="term" value="F:superoxide-generating NADPH oxidase activator activity"/>
    <property type="evidence" value="ECO:0007669"/>
    <property type="project" value="InterPro"/>
</dbReference>
<name>A0A6G1PCN9_CHAAH</name>
<dbReference type="InterPro" id="IPR053793">
    <property type="entry name" value="PB1-like"/>
</dbReference>
<dbReference type="InterPro" id="IPR036871">
    <property type="entry name" value="PX_dom_sf"/>
</dbReference>
<dbReference type="PROSITE" id="PS50002">
    <property type="entry name" value="SH3"/>
    <property type="match status" value="1"/>
</dbReference>
<evidence type="ECO:0000256" key="3">
    <source>
        <dbReference type="ARBA" id="ARBA00022443"/>
    </source>
</evidence>
<dbReference type="InterPro" id="IPR001683">
    <property type="entry name" value="PX_dom"/>
</dbReference>
<feature type="domain" description="SH3" evidence="14">
    <location>
        <begin position="256"/>
        <end position="315"/>
    </location>
</feature>
<feature type="domain" description="PB1" evidence="16">
    <location>
        <begin position="330"/>
        <end position="416"/>
    </location>
</feature>
<dbReference type="PANTHER" id="PTHR15706">
    <property type="entry name" value="SH3 MULTIPLE DOMAIN"/>
    <property type="match status" value="1"/>
</dbReference>
<accession>A0A6G1PCN9</accession>
<gene>
    <name evidence="17" type="ORF">EXN66_Car003645</name>
</gene>
<evidence type="ECO:0000256" key="11">
    <source>
        <dbReference type="ARBA" id="ARBA00080920"/>
    </source>
</evidence>
<dbReference type="SUPFAM" id="SSF50044">
    <property type="entry name" value="SH3-domain"/>
    <property type="match status" value="1"/>
</dbReference>
<evidence type="ECO:0000256" key="13">
    <source>
        <dbReference type="PROSITE-ProRule" id="PRU00192"/>
    </source>
</evidence>
<evidence type="ECO:0000256" key="6">
    <source>
        <dbReference type="ARBA" id="ARBA00022753"/>
    </source>
</evidence>
<comment type="subcellular location">
    <subcellularLocation>
        <location evidence="2">Cytoplasm</location>
        <location evidence="2">Cytosol</location>
    </subcellularLocation>
    <subcellularLocation>
        <location evidence="1">Endosome membrane</location>
        <topology evidence="1">Peripheral membrane protein</topology>
        <orientation evidence="1">Cytoplasmic side</orientation>
    </subcellularLocation>
</comment>
<dbReference type="GO" id="GO:0035091">
    <property type="term" value="F:phosphatidylinositol binding"/>
    <property type="evidence" value="ECO:0007669"/>
    <property type="project" value="InterPro"/>
</dbReference>
<dbReference type="Proteomes" id="UP000503349">
    <property type="component" value="Chromosome 3"/>
</dbReference>
<dbReference type="GO" id="GO:0010008">
    <property type="term" value="C:endosome membrane"/>
    <property type="evidence" value="ECO:0007669"/>
    <property type="project" value="UniProtKB-SubCell"/>
</dbReference>
<evidence type="ECO:0000259" key="16">
    <source>
        <dbReference type="PROSITE" id="PS51745"/>
    </source>
</evidence>
<comment type="function">
    <text evidence="9">Subunit of the phagocyte NADPH oxidase complex that mediates the transfer of electrons from cytosolic NADPH to O2 to produce the superoxide anion (O2(-)). In the activated complex, electrons are first transferred from NADPH to flavin adenine dinucleotide (FAD) and subsequently transferred via two heme molecules to molecular oxygen, producing superoxide through an outer-sphere reaction. Activation of the NADPH oxidase complex is initiated by the assembly of cytosolic subunits of the NADPH oxidase complex with the core NADPH oxidase complex to form a complex at the plasma membrane or phagosomal membrane. This activation process is initiated by phosphorylation dependent binding of the cytosolic NCF1/p47-phox subunit to the C-terminus of CYBA/p22-phox.</text>
</comment>
<dbReference type="SUPFAM" id="SSF64268">
    <property type="entry name" value="PX domain"/>
    <property type="match status" value="1"/>
</dbReference>
<dbReference type="EMBL" id="CM015714">
    <property type="protein sequence ID" value="KAF3687973.1"/>
    <property type="molecule type" value="Genomic_DNA"/>
</dbReference>
<dbReference type="AlphaFoldDB" id="A0A6G1PCN9"/>
<dbReference type="InterPro" id="IPR000270">
    <property type="entry name" value="PB1_dom"/>
</dbReference>
<evidence type="ECO:0000256" key="4">
    <source>
        <dbReference type="ARBA" id="ARBA00022490"/>
    </source>
</evidence>
<dbReference type="InterPro" id="IPR000919">
    <property type="entry name" value="p40phox"/>
</dbReference>
<evidence type="ECO:0000256" key="5">
    <source>
        <dbReference type="ARBA" id="ARBA00022553"/>
    </source>
</evidence>